<dbReference type="Proteomes" id="UP000199307">
    <property type="component" value="Unassembled WGS sequence"/>
</dbReference>
<proteinExistence type="predicted"/>
<dbReference type="EMBL" id="FMVC01000002">
    <property type="protein sequence ID" value="SCY21930.1"/>
    <property type="molecule type" value="Genomic_DNA"/>
</dbReference>
<comment type="caution">
    <text evidence="1">The sequence shown here is derived from an EMBL/GenBank/DDBJ whole genome shotgun (WGS) entry which is preliminary data.</text>
</comment>
<reference evidence="1 2" key="1">
    <citation type="submission" date="2016-10" db="EMBL/GenBank/DDBJ databases">
        <authorList>
            <person name="Varghese N."/>
            <person name="Submissions S."/>
        </authorList>
    </citation>
    <scope>NUCLEOTIDE SEQUENCE [LARGE SCALE GENOMIC DNA]</scope>
    <source>
        <strain evidence="1 2">CGMCC 1.6859</strain>
    </source>
</reference>
<sequence>MLFFVNLLLNNKEKMTQITLNIPDEELAFFMKLIEKFNYETVIDDFSVSKEIRDLLDQRRATSKAENFVPWNEAKKQFVFKSDK</sequence>
<evidence type="ECO:0000313" key="2">
    <source>
        <dbReference type="Proteomes" id="UP000199307"/>
    </source>
</evidence>
<evidence type="ECO:0008006" key="3">
    <source>
        <dbReference type="Google" id="ProtNLM"/>
    </source>
</evidence>
<name>A0ABY0LIT2_9FLAO</name>
<protein>
    <recommendedName>
        <fullName evidence="3">Toxin-antitoxin system, antitoxin component, ribbon-helix-helix domain protein</fullName>
    </recommendedName>
</protein>
<accession>A0ABY0LIT2</accession>
<evidence type="ECO:0000313" key="1">
    <source>
        <dbReference type="EMBL" id="SCY21930.1"/>
    </source>
</evidence>
<keyword evidence="2" id="KW-1185">Reference proteome</keyword>
<gene>
    <name evidence="1" type="ORF">SAMN02927916_1514</name>
</gene>
<organism evidence="1 2">
    <name type="scientific">Flavobacterium anhuiense</name>
    <dbReference type="NCBI Taxonomy" id="459526"/>
    <lineage>
        <taxon>Bacteria</taxon>
        <taxon>Pseudomonadati</taxon>
        <taxon>Bacteroidota</taxon>
        <taxon>Flavobacteriia</taxon>
        <taxon>Flavobacteriales</taxon>
        <taxon>Flavobacteriaceae</taxon>
        <taxon>Flavobacterium</taxon>
    </lineage>
</organism>